<dbReference type="GO" id="GO:0008218">
    <property type="term" value="P:bioluminescence"/>
    <property type="evidence" value="ECO:0007669"/>
    <property type="project" value="InterPro"/>
</dbReference>
<feature type="domain" description="Acyl-protein synthetase LuxE" evidence="1">
    <location>
        <begin position="7"/>
        <end position="372"/>
    </location>
</feature>
<organism evidence="2 3">
    <name type="scientific">Anaerocolumna jejuensis DSM 15929</name>
    <dbReference type="NCBI Taxonomy" id="1121322"/>
    <lineage>
        <taxon>Bacteria</taxon>
        <taxon>Bacillati</taxon>
        <taxon>Bacillota</taxon>
        <taxon>Clostridia</taxon>
        <taxon>Lachnospirales</taxon>
        <taxon>Lachnospiraceae</taxon>
        <taxon>Anaerocolumna</taxon>
    </lineage>
</organism>
<dbReference type="STRING" id="1121322.SAMN02745136_03229"/>
<dbReference type="InterPro" id="IPR007534">
    <property type="entry name" value="LuxE"/>
</dbReference>
<proteinExistence type="predicted"/>
<evidence type="ECO:0000313" key="2">
    <source>
        <dbReference type="EMBL" id="SHK73950.1"/>
    </source>
</evidence>
<sequence>MRTFFQDLRDNLVDQYLTCPAYMYLCDSQGFNPTIHLNSIADVEEAPFIATTMFKKSAQMFTNLLRVPLESVDKWTVSSSTSGDPSIVGRRACDLLQLQKFNELDRSVFRPDTEQDIVFYPEPEVMKKYRSEVIYGIHTESFIGNVLDIYHFKENTVFVIKPEGDDLTIDMEGFIKALKEHDGLDHYLSIRGSTPLLYSAVKALKDTMNPFHLGSHVLVHTGGGGWDGKKGTVSVGTDIKKQDFVECVSDFLGIPEENFIDSYSFTENCFLVTGHYSKEYKDYLYHIPSWGKVMIRDMKTLKPLSNPGDKGFIQMLNAYGTSTYAGASVLVDDIGEILSMDECPDCKSNLMTIKIIGRVKGAEAKGCGATLNVNNKG</sequence>
<dbReference type="EMBL" id="FRAC01000016">
    <property type="protein sequence ID" value="SHK73950.1"/>
    <property type="molecule type" value="Genomic_DNA"/>
</dbReference>
<dbReference type="OrthoDB" id="182577at2"/>
<accession>A0A1M6UXM3</accession>
<dbReference type="Proteomes" id="UP000184386">
    <property type="component" value="Unassembled WGS sequence"/>
</dbReference>
<dbReference type="Pfam" id="PF04443">
    <property type="entry name" value="LuxE"/>
    <property type="match status" value="1"/>
</dbReference>
<dbReference type="GO" id="GO:0047474">
    <property type="term" value="F:long-chain fatty acid--protein ligase activity"/>
    <property type="evidence" value="ECO:0007669"/>
    <property type="project" value="InterPro"/>
</dbReference>
<dbReference type="AlphaFoldDB" id="A0A1M6UXM3"/>
<dbReference type="RefSeq" id="WP_073277774.1">
    <property type="nucleotide sequence ID" value="NZ_FRAC01000016.1"/>
</dbReference>
<evidence type="ECO:0000313" key="3">
    <source>
        <dbReference type="Proteomes" id="UP000184386"/>
    </source>
</evidence>
<protein>
    <submittedName>
        <fullName evidence="2">Acyl-protein synthetase, LuxE</fullName>
    </submittedName>
</protein>
<gene>
    <name evidence="2" type="ORF">SAMN02745136_03229</name>
</gene>
<name>A0A1M6UXM3_9FIRM</name>
<keyword evidence="3" id="KW-1185">Reference proteome</keyword>
<evidence type="ECO:0000259" key="1">
    <source>
        <dbReference type="Pfam" id="PF04443"/>
    </source>
</evidence>
<reference evidence="2 3" key="1">
    <citation type="submission" date="2016-11" db="EMBL/GenBank/DDBJ databases">
        <authorList>
            <person name="Jaros S."/>
            <person name="Januszkiewicz K."/>
            <person name="Wedrychowicz H."/>
        </authorList>
    </citation>
    <scope>NUCLEOTIDE SEQUENCE [LARGE SCALE GENOMIC DNA]</scope>
    <source>
        <strain evidence="2 3">DSM 15929</strain>
    </source>
</reference>